<feature type="domain" description="Major facilitator superfamily (MFS) profile" evidence="7">
    <location>
        <begin position="76"/>
        <end position="510"/>
    </location>
</feature>
<reference evidence="8" key="1">
    <citation type="submission" date="2021-02" db="EMBL/GenBank/DDBJ databases">
        <authorList>
            <person name="Nowell W R."/>
        </authorList>
    </citation>
    <scope>NUCLEOTIDE SEQUENCE</scope>
</reference>
<feature type="compositionally biased region" description="Polar residues" evidence="5">
    <location>
        <begin position="43"/>
        <end position="57"/>
    </location>
</feature>
<dbReference type="InterPro" id="IPR036259">
    <property type="entry name" value="MFS_trans_sf"/>
</dbReference>
<proteinExistence type="predicted"/>
<feature type="compositionally biased region" description="Polar residues" evidence="5">
    <location>
        <begin position="1"/>
        <end position="18"/>
    </location>
</feature>
<dbReference type="InterPro" id="IPR051068">
    <property type="entry name" value="MFS_Domain-Containing_Protein"/>
</dbReference>
<dbReference type="SUPFAM" id="SSF103473">
    <property type="entry name" value="MFS general substrate transporter"/>
    <property type="match status" value="1"/>
</dbReference>
<comment type="caution">
    <text evidence="8">The sequence shown here is derived from an EMBL/GenBank/DDBJ whole genome shotgun (WGS) entry which is preliminary data.</text>
</comment>
<dbReference type="PANTHER" id="PTHR23510">
    <property type="entry name" value="INNER MEMBRANE TRANSPORT PROTEIN YAJR"/>
    <property type="match status" value="1"/>
</dbReference>
<dbReference type="PROSITE" id="PS50850">
    <property type="entry name" value="MFS"/>
    <property type="match status" value="1"/>
</dbReference>
<feature type="region of interest" description="Disordered" evidence="5">
    <location>
        <begin position="1"/>
        <end position="69"/>
    </location>
</feature>
<sequence length="531" mass="57862">MSINDVNSPQSTLESPSGNLLAKDNDATSKERRSPSPPYSIPMKSNDQNPHTPNDSPRSSDKSESTPVQRRQRISTLLIIGAVAFLTGVDYAIILPTAWGYLKTFTDLHAVGIVMGALLSGFALSGAIAGLVFGHLSDIGFSMKKLVLIGVGFKIIGNVLYFIGISFYLVIIGRVVAGIGLGLVPPILAEISRRSTPETRTQLLAKILACRQIGLFIGPCFTIAFKFMSFDFAGISITVHNAPGLFMAILWIAVWVNAVFFFFDVAKPASEQKTLSDGWNRKALSYAWNTATVTCRKPVVIANPILLALMSRLIVYFGSTIGFRVDIMTVLLITCFIAYFNQAALETTITPFSNIQFGWRDLEVSIVFAIAGIEITLVYIALHFITKKINDQTILLFAYTLLSIACLIGVLVLPFAKVGSTKYLPVFLLFVGFDILALPLIAVTSTSLFMQQMSYDQQGVGQGIQRIFVNGAAVIGPLFAGALLRVTWIMISILFILGLLATFLIILIYPSFSPPDDDDESSALLPTENKK</sequence>
<dbReference type="Proteomes" id="UP000663838">
    <property type="component" value="Unassembled WGS sequence"/>
</dbReference>
<feature type="transmembrane region" description="Helical" evidence="6">
    <location>
        <begin position="146"/>
        <end position="165"/>
    </location>
</feature>
<evidence type="ECO:0000313" key="8">
    <source>
        <dbReference type="EMBL" id="CAF4838875.1"/>
    </source>
</evidence>
<evidence type="ECO:0000256" key="1">
    <source>
        <dbReference type="ARBA" id="ARBA00004141"/>
    </source>
</evidence>
<feature type="transmembrane region" description="Helical" evidence="6">
    <location>
        <begin position="491"/>
        <end position="512"/>
    </location>
</feature>
<feature type="transmembrane region" description="Helical" evidence="6">
    <location>
        <begin position="394"/>
        <end position="416"/>
    </location>
</feature>
<dbReference type="PANTHER" id="PTHR23510:SF16">
    <property type="entry name" value="MAJOR FACILITATOR SUPERFAMILY (MFS) PROFILE DOMAIN-CONTAINING PROTEIN"/>
    <property type="match status" value="1"/>
</dbReference>
<feature type="transmembrane region" description="Helical" evidence="6">
    <location>
        <begin position="203"/>
        <end position="225"/>
    </location>
</feature>
<evidence type="ECO:0000259" key="7">
    <source>
        <dbReference type="PROSITE" id="PS50850"/>
    </source>
</evidence>
<feature type="transmembrane region" description="Helical" evidence="6">
    <location>
        <begin position="323"/>
        <end position="341"/>
    </location>
</feature>
<dbReference type="Pfam" id="PF07690">
    <property type="entry name" value="MFS_1"/>
    <property type="match status" value="1"/>
</dbReference>
<dbReference type="EMBL" id="CAJOBS010002898">
    <property type="protein sequence ID" value="CAF4838875.1"/>
    <property type="molecule type" value="Genomic_DNA"/>
</dbReference>
<feature type="transmembrane region" description="Helical" evidence="6">
    <location>
        <begin position="245"/>
        <end position="263"/>
    </location>
</feature>
<keyword evidence="2 6" id="KW-0812">Transmembrane</keyword>
<keyword evidence="4 6" id="KW-0472">Membrane</keyword>
<feature type="transmembrane region" description="Helical" evidence="6">
    <location>
        <begin position="108"/>
        <end position="134"/>
    </location>
</feature>
<keyword evidence="3 6" id="KW-1133">Transmembrane helix</keyword>
<feature type="transmembrane region" description="Helical" evidence="6">
    <location>
        <begin position="362"/>
        <end position="382"/>
    </location>
</feature>
<evidence type="ECO:0000256" key="5">
    <source>
        <dbReference type="SAM" id="MobiDB-lite"/>
    </source>
</evidence>
<organism evidence="8 9">
    <name type="scientific">Rotaria socialis</name>
    <dbReference type="NCBI Taxonomy" id="392032"/>
    <lineage>
        <taxon>Eukaryota</taxon>
        <taxon>Metazoa</taxon>
        <taxon>Spiralia</taxon>
        <taxon>Gnathifera</taxon>
        <taxon>Rotifera</taxon>
        <taxon>Eurotatoria</taxon>
        <taxon>Bdelloidea</taxon>
        <taxon>Philodinida</taxon>
        <taxon>Philodinidae</taxon>
        <taxon>Rotaria</taxon>
    </lineage>
</organism>
<feature type="transmembrane region" description="Helical" evidence="6">
    <location>
        <begin position="299"/>
        <end position="317"/>
    </location>
</feature>
<dbReference type="GO" id="GO:0016020">
    <property type="term" value="C:membrane"/>
    <property type="evidence" value="ECO:0007669"/>
    <property type="project" value="UniProtKB-SubCell"/>
</dbReference>
<feature type="transmembrane region" description="Helical" evidence="6">
    <location>
        <begin position="171"/>
        <end position="191"/>
    </location>
</feature>
<feature type="compositionally biased region" description="Basic and acidic residues" evidence="5">
    <location>
        <begin position="23"/>
        <end position="34"/>
    </location>
</feature>
<accession>A0A821RAY9</accession>
<feature type="transmembrane region" description="Helical" evidence="6">
    <location>
        <begin position="77"/>
        <end position="102"/>
    </location>
</feature>
<name>A0A821RAY9_9BILA</name>
<evidence type="ECO:0000256" key="6">
    <source>
        <dbReference type="SAM" id="Phobius"/>
    </source>
</evidence>
<evidence type="ECO:0000256" key="2">
    <source>
        <dbReference type="ARBA" id="ARBA00022692"/>
    </source>
</evidence>
<evidence type="ECO:0000256" key="3">
    <source>
        <dbReference type="ARBA" id="ARBA00022989"/>
    </source>
</evidence>
<feature type="transmembrane region" description="Helical" evidence="6">
    <location>
        <begin position="463"/>
        <end position="484"/>
    </location>
</feature>
<evidence type="ECO:0000313" key="9">
    <source>
        <dbReference type="Proteomes" id="UP000663838"/>
    </source>
</evidence>
<feature type="transmembrane region" description="Helical" evidence="6">
    <location>
        <begin position="423"/>
        <end position="443"/>
    </location>
</feature>
<dbReference type="InterPro" id="IPR011701">
    <property type="entry name" value="MFS"/>
</dbReference>
<dbReference type="AlphaFoldDB" id="A0A821RAY9"/>
<comment type="subcellular location">
    <subcellularLocation>
        <location evidence="1">Membrane</location>
        <topology evidence="1">Multi-pass membrane protein</topology>
    </subcellularLocation>
</comment>
<dbReference type="GO" id="GO:0022857">
    <property type="term" value="F:transmembrane transporter activity"/>
    <property type="evidence" value="ECO:0007669"/>
    <property type="project" value="InterPro"/>
</dbReference>
<protein>
    <recommendedName>
        <fullName evidence="7">Major facilitator superfamily (MFS) profile domain-containing protein</fullName>
    </recommendedName>
</protein>
<evidence type="ECO:0000256" key="4">
    <source>
        <dbReference type="ARBA" id="ARBA00023136"/>
    </source>
</evidence>
<dbReference type="InterPro" id="IPR020846">
    <property type="entry name" value="MFS_dom"/>
</dbReference>
<gene>
    <name evidence="8" type="ORF">TOA249_LOCUS25889</name>
</gene>
<dbReference type="Gene3D" id="1.20.1250.20">
    <property type="entry name" value="MFS general substrate transporter like domains"/>
    <property type="match status" value="1"/>
</dbReference>